<dbReference type="Proteomes" id="UP000789920">
    <property type="component" value="Unassembled WGS sequence"/>
</dbReference>
<dbReference type="EMBL" id="CAJVQC010013201">
    <property type="protein sequence ID" value="CAG8645965.1"/>
    <property type="molecule type" value="Genomic_DNA"/>
</dbReference>
<name>A0ACA9NC33_9GLOM</name>
<protein>
    <submittedName>
        <fullName evidence="1">30309_t:CDS:1</fullName>
    </submittedName>
</protein>
<accession>A0ACA9NC33</accession>
<gene>
    <name evidence="1" type="ORF">RPERSI_LOCUS7673</name>
</gene>
<comment type="caution">
    <text evidence="1">The sequence shown here is derived from an EMBL/GenBank/DDBJ whole genome shotgun (WGS) entry which is preliminary data.</text>
</comment>
<proteinExistence type="predicted"/>
<feature type="non-terminal residue" evidence="1">
    <location>
        <position position="1"/>
    </location>
</feature>
<sequence>TLKYTVVMANKKVTIYIVDVGPTMWQVEHKPDVTGLDLARKAVLIMLEAKVIAGLKTDLTSLLLFGTDETNNYMNDQTGGYEHVTTLYPIEQPNMSILRTVNNELPRGNVKGDAFDALIVALGMIDLHCKKLKFEKKIYILTDGESPINSSDLDAVLHQINESNVELNILGIGFDDPDAGFFEENKSEVKRQSESFFKKIINKCQQATIFSMEETLNQLSKPHIRTVRPVPIFKGALTLNDVKVSSQTSLTINIEMYSRTTKVRPPTSTKYSALAETTNTPKKTSEVNMSRTYTISVVDNYKNEAVEVPREDLNKAYSLGKTLIPVNEADEEVFTMVTNKSMEIVGFVKNNEFKREYLMSAVATVVPQTNNLTMAQRLSALIRALYEKDSFAIVRYVKKNNDPPKLGILIPYIRVPRECLYFCRIPFKEDCHHFTFPSFDRVISKSGKELTNHNYLPDDNMLEKMDQFIDGMDLMSAAKDEKGNMKEYLKVKECFNPVIVQTKKATCHRALYPNDPLLQPNQEMIAQTQFLPSLIRKNSDLADKMRELFNIKKVNKERGKTGKRRFADANKPSSQELSLEEILNKPEEHKNGKRAKSDDGITTDALIQHETIRQVGTIDPISNFQAMIANRQEDLVSTAVEQMSVTILHFVKTSFAEGLYPKALDCLKILRQACTKENETSRFNDFLKELKTTCFMAQPSKTDFWDLIIREKITLISRDEAPDSTTSIQEAEEKSNDTLDEDAVATDDLFKLMED</sequence>
<organism evidence="1 2">
    <name type="scientific">Racocetra persica</name>
    <dbReference type="NCBI Taxonomy" id="160502"/>
    <lineage>
        <taxon>Eukaryota</taxon>
        <taxon>Fungi</taxon>
        <taxon>Fungi incertae sedis</taxon>
        <taxon>Mucoromycota</taxon>
        <taxon>Glomeromycotina</taxon>
        <taxon>Glomeromycetes</taxon>
        <taxon>Diversisporales</taxon>
        <taxon>Gigasporaceae</taxon>
        <taxon>Racocetra</taxon>
    </lineage>
</organism>
<evidence type="ECO:0000313" key="1">
    <source>
        <dbReference type="EMBL" id="CAG8645965.1"/>
    </source>
</evidence>
<keyword evidence="2" id="KW-1185">Reference proteome</keyword>
<evidence type="ECO:0000313" key="2">
    <source>
        <dbReference type="Proteomes" id="UP000789920"/>
    </source>
</evidence>
<reference evidence="1" key="1">
    <citation type="submission" date="2021-06" db="EMBL/GenBank/DDBJ databases">
        <authorList>
            <person name="Kallberg Y."/>
            <person name="Tangrot J."/>
            <person name="Rosling A."/>
        </authorList>
    </citation>
    <scope>NUCLEOTIDE SEQUENCE</scope>
    <source>
        <strain evidence="1">MA461A</strain>
    </source>
</reference>